<comment type="caution">
    <text evidence="3">The sequence shown here is derived from an EMBL/GenBank/DDBJ whole genome shotgun (WGS) entry which is preliminary data.</text>
</comment>
<keyword evidence="3" id="KW-0547">Nucleotide-binding</keyword>
<gene>
    <name evidence="3" type="ORF">ACFPCY_34180</name>
</gene>
<evidence type="ECO:0000313" key="4">
    <source>
        <dbReference type="Proteomes" id="UP001595872"/>
    </source>
</evidence>
<dbReference type="GO" id="GO:0005524">
    <property type="term" value="F:ATP binding"/>
    <property type="evidence" value="ECO:0007669"/>
    <property type="project" value="UniProtKB-KW"/>
</dbReference>
<dbReference type="InterPro" id="IPR003594">
    <property type="entry name" value="HATPase_dom"/>
</dbReference>
<evidence type="ECO:0000313" key="3">
    <source>
        <dbReference type="EMBL" id="MFC4912391.1"/>
    </source>
</evidence>
<keyword evidence="1" id="KW-0808">Transferase</keyword>
<proteinExistence type="predicted"/>
<dbReference type="Pfam" id="PF13581">
    <property type="entry name" value="HATPase_c_2"/>
    <property type="match status" value="1"/>
</dbReference>
<keyword evidence="4" id="KW-1185">Reference proteome</keyword>
<dbReference type="PANTHER" id="PTHR35526">
    <property type="entry name" value="ANTI-SIGMA-F FACTOR RSBW-RELATED"/>
    <property type="match status" value="1"/>
</dbReference>
<evidence type="ECO:0000256" key="1">
    <source>
        <dbReference type="ARBA" id="ARBA00022527"/>
    </source>
</evidence>
<keyword evidence="1" id="KW-0418">Kinase</keyword>
<accession>A0ABV9U7K0</accession>
<reference evidence="4" key="1">
    <citation type="journal article" date="2019" name="Int. J. Syst. Evol. Microbiol.">
        <title>The Global Catalogue of Microorganisms (GCM) 10K type strain sequencing project: providing services to taxonomists for standard genome sequencing and annotation.</title>
        <authorList>
            <consortium name="The Broad Institute Genomics Platform"/>
            <consortium name="The Broad Institute Genome Sequencing Center for Infectious Disease"/>
            <person name="Wu L."/>
            <person name="Ma J."/>
        </authorList>
    </citation>
    <scope>NUCLEOTIDE SEQUENCE [LARGE SCALE GENOMIC DNA]</scope>
    <source>
        <strain evidence="4">KLKA75</strain>
    </source>
</reference>
<dbReference type="Proteomes" id="UP001595872">
    <property type="component" value="Unassembled WGS sequence"/>
</dbReference>
<dbReference type="CDD" id="cd16936">
    <property type="entry name" value="HATPase_RsbW-like"/>
    <property type="match status" value="1"/>
</dbReference>
<dbReference type="InterPro" id="IPR050267">
    <property type="entry name" value="Anti-sigma-factor_SerPK"/>
</dbReference>
<organism evidence="3 4">
    <name type="scientific">Actinomadura gamaensis</name>
    <dbReference type="NCBI Taxonomy" id="1763541"/>
    <lineage>
        <taxon>Bacteria</taxon>
        <taxon>Bacillati</taxon>
        <taxon>Actinomycetota</taxon>
        <taxon>Actinomycetes</taxon>
        <taxon>Streptosporangiales</taxon>
        <taxon>Thermomonosporaceae</taxon>
        <taxon>Actinomadura</taxon>
    </lineage>
</organism>
<dbReference type="PANTHER" id="PTHR35526:SF3">
    <property type="entry name" value="ANTI-SIGMA-F FACTOR RSBW"/>
    <property type="match status" value="1"/>
</dbReference>
<dbReference type="RefSeq" id="WP_378262253.1">
    <property type="nucleotide sequence ID" value="NZ_JBHSIT010000012.1"/>
</dbReference>
<name>A0ABV9U7K0_9ACTN</name>
<dbReference type="InterPro" id="IPR036890">
    <property type="entry name" value="HATPase_C_sf"/>
</dbReference>
<protein>
    <submittedName>
        <fullName evidence="3">ATP-binding protein</fullName>
    </submittedName>
</protein>
<keyword evidence="3" id="KW-0067">ATP-binding</keyword>
<evidence type="ECO:0000259" key="2">
    <source>
        <dbReference type="Pfam" id="PF13581"/>
    </source>
</evidence>
<dbReference type="EMBL" id="JBHSIT010000012">
    <property type="protein sequence ID" value="MFC4912391.1"/>
    <property type="molecule type" value="Genomic_DNA"/>
</dbReference>
<feature type="domain" description="Histidine kinase/HSP90-like ATPase" evidence="2">
    <location>
        <begin position="5"/>
        <end position="98"/>
    </location>
</feature>
<sequence length="221" mass="23478">MDDLGLASDLVTDVCTAVSEISTNVFAHAYGGRARLVTSPVGLPELRLHLRGRRSELVVTAFDTAPWRGPCPGSPSRPDADAESGRGLEIVDALCRELRGAWGVRRSRARLGGVAVSGKAVYFAAPLPGGLPATRLPPPPGCHAATRLVEDELLVRGIGPVHRCEGWGMAVLSVRAEITLWARGNGLLLTAPSTGTVRYPFEDVAELAEIIVQSNEELDAR</sequence>
<dbReference type="Gene3D" id="3.30.565.10">
    <property type="entry name" value="Histidine kinase-like ATPase, C-terminal domain"/>
    <property type="match status" value="1"/>
</dbReference>
<keyword evidence="1" id="KW-0723">Serine/threonine-protein kinase</keyword>